<name>A0ABS5JRI0_9BACT</name>
<keyword evidence="2" id="KW-1185">Reference proteome</keyword>
<reference evidence="1 2" key="1">
    <citation type="journal article" date="2015" name="Int. J. Syst. Evol. Microbiol.">
        <title>Carboxylicivirga linearis sp. nov., isolated from a sea cucumber culture pond.</title>
        <authorList>
            <person name="Wang F.Q."/>
            <person name="Zhou Y.X."/>
            <person name="Lin X.Z."/>
            <person name="Chen G.J."/>
            <person name="Du Z.J."/>
        </authorList>
    </citation>
    <scope>NUCLEOTIDE SEQUENCE [LARGE SCALE GENOMIC DNA]</scope>
    <source>
        <strain evidence="1 2">FB218</strain>
    </source>
</reference>
<organism evidence="1 2">
    <name type="scientific">Carboxylicivirga linearis</name>
    <dbReference type="NCBI Taxonomy" id="1628157"/>
    <lineage>
        <taxon>Bacteria</taxon>
        <taxon>Pseudomonadati</taxon>
        <taxon>Bacteroidota</taxon>
        <taxon>Bacteroidia</taxon>
        <taxon>Marinilabiliales</taxon>
        <taxon>Marinilabiliaceae</taxon>
        <taxon>Carboxylicivirga</taxon>
    </lineage>
</organism>
<evidence type="ECO:0000313" key="2">
    <source>
        <dbReference type="Proteomes" id="UP000708576"/>
    </source>
</evidence>
<dbReference type="EMBL" id="JAGUCO010000002">
    <property type="protein sequence ID" value="MBS2097513.1"/>
    <property type="molecule type" value="Genomic_DNA"/>
</dbReference>
<dbReference type="RefSeq" id="WP_212214014.1">
    <property type="nucleotide sequence ID" value="NZ_JAGUCO010000002.1"/>
</dbReference>
<accession>A0ABS5JRI0</accession>
<comment type="caution">
    <text evidence="1">The sequence shown here is derived from an EMBL/GenBank/DDBJ whole genome shotgun (WGS) entry which is preliminary data.</text>
</comment>
<gene>
    <name evidence="1" type="ORF">KEM10_04425</name>
</gene>
<proteinExistence type="predicted"/>
<dbReference type="Proteomes" id="UP000708576">
    <property type="component" value="Unassembled WGS sequence"/>
</dbReference>
<sequence>MEQFILSRIEWLTEWFMQLFFDPMYFYQPEVVPAKSEITESVTDNLLYKQRRSFSFRRLKSLLLDIIDILKVRIKRFPDVLLVWKMDFSKLVSWLKHSAYTVEEKIKSTLNKVQSAIDIFWNEISLGF</sequence>
<protein>
    <submittedName>
        <fullName evidence="1">Uncharacterized protein</fullName>
    </submittedName>
</protein>
<evidence type="ECO:0000313" key="1">
    <source>
        <dbReference type="EMBL" id="MBS2097513.1"/>
    </source>
</evidence>